<evidence type="ECO:0000256" key="3">
    <source>
        <dbReference type="SAM" id="Phobius"/>
    </source>
</evidence>
<gene>
    <name evidence="5" type="ORF">V6N11_038692</name>
</gene>
<evidence type="ECO:0000313" key="5">
    <source>
        <dbReference type="EMBL" id="KAK9025837.1"/>
    </source>
</evidence>
<keyword evidence="6" id="KW-1185">Reference proteome</keyword>
<feature type="signal peptide" evidence="4">
    <location>
        <begin position="1"/>
        <end position="32"/>
    </location>
</feature>
<protein>
    <recommendedName>
        <fullName evidence="7">Late embryogenesis abundant protein LEA-2 subgroup domain-containing protein</fullName>
    </recommendedName>
</protein>
<keyword evidence="4" id="KW-0732">Signal</keyword>
<evidence type="ECO:0000313" key="6">
    <source>
        <dbReference type="Proteomes" id="UP001396334"/>
    </source>
</evidence>
<feature type="chain" id="PRO_5045948792" description="Late embryogenesis abundant protein LEA-2 subgroup domain-containing protein" evidence="4">
    <location>
        <begin position="33"/>
        <end position="220"/>
    </location>
</feature>
<sequence length="220" mass="23767">MADSGGGRGGCCCKLIFSLGLTSLFMWLSLRTSNPKCSVEKFYLPSLNETLNTPNDTTLNLTLKLSNPNKDKGIKYDAVNVTVFDSPNRSHVVGNVLVPAFYQGHKKNAKKDGTGTANTTVTLRAVSGNGTGVFRVDLSTSVKFKIMFWYTKRQRISVGADVTVNAGGVKVGKKGIKLKSLAPRMSCFCVVMGALVNLLVISLLNFCSFSVRNNNGIIEE</sequence>
<keyword evidence="2 3" id="KW-0472">Membrane</keyword>
<comment type="subcellular location">
    <subcellularLocation>
        <location evidence="1">Membrane</location>
    </subcellularLocation>
</comment>
<evidence type="ECO:0000256" key="4">
    <source>
        <dbReference type="SAM" id="SignalP"/>
    </source>
</evidence>
<organism evidence="5 6">
    <name type="scientific">Hibiscus sabdariffa</name>
    <name type="common">roselle</name>
    <dbReference type="NCBI Taxonomy" id="183260"/>
    <lineage>
        <taxon>Eukaryota</taxon>
        <taxon>Viridiplantae</taxon>
        <taxon>Streptophyta</taxon>
        <taxon>Embryophyta</taxon>
        <taxon>Tracheophyta</taxon>
        <taxon>Spermatophyta</taxon>
        <taxon>Magnoliopsida</taxon>
        <taxon>eudicotyledons</taxon>
        <taxon>Gunneridae</taxon>
        <taxon>Pentapetalae</taxon>
        <taxon>rosids</taxon>
        <taxon>malvids</taxon>
        <taxon>Malvales</taxon>
        <taxon>Malvaceae</taxon>
        <taxon>Malvoideae</taxon>
        <taxon>Hibiscus</taxon>
    </lineage>
</organism>
<comment type="caution">
    <text evidence="5">The sequence shown here is derived from an EMBL/GenBank/DDBJ whole genome shotgun (WGS) entry which is preliminary data.</text>
</comment>
<dbReference type="InterPro" id="IPR044839">
    <property type="entry name" value="NDR1-like"/>
</dbReference>
<feature type="transmembrane region" description="Helical" evidence="3">
    <location>
        <begin position="187"/>
        <end position="211"/>
    </location>
</feature>
<proteinExistence type="predicted"/>
<evidence type="ECO:0000256" key="1">
    <source>
        <dbReference type="ARBA" id="ARBA00004370"/>
    </source>
</evidence>
<dbReference type="Proteomes" id="UP001396334">
    <property type="component" value="Unassembled WGS sequence"/>
</dbReference>
<dbReference type="EMBL" id="JBBPBN010000013">
    <property type="protein sequence ID" value="KAK9025837.1"/>
    <property type="molecule type" value="Genomic_DNA"/>
</dbReference>
<reference evidence="5 6" key="1">
    <citation type="journal article" date="2024" name="G3 (Bethesda)">
        <title>Genome assembly of Hibiscus sabdariffa L. provides insights into metabolisms of medicinal natural products.</title>
        <authorList>
            <person name="Kim T."/>
        </authorList>
    </citation>
    <scope>NUCLEOTIDE SEQUENCE [LARGE SCALE GENOMIC DNA]</scope>
    <source>
        <strain evidence="5">TK-2024</strain>
        <tissue evidence="5">Old leaves</tissue>
    </source>
</reference>
<dbReference type="PANTHER" id="PTHR31415:SF52">
    <property type="entry name" value="LATE EMBRYOGENESIS ABUNDANT (LEA) HYDROXYPROLINE-RICH GLYCOPROTEIN FAMILY-RELATED"/>
    <property type="match status" value="1"/>
</dbReference>
<accession>A0ABR2SLM9</accession>
<name>A0ABR2SLM9_9ROSI</name>
<evidence type="ECO:0008006" key="7">
    <source>
        <dbReference type="Google" id="ProtNLM"/>
    </source>
</evidence>
<evidence type="ECO:0000256" key="2">
    <source>
        <dbReference type="ARBA" id="ARBA00023136"/>
    </source>
</evidence>
<keyword evidence="3" id="KW-1133">Transmembrane helix</keyword>
<keyword evidence="3" id="KW-0812">Transmembrane</keyword>
<dbReference type="PANTHER" id="PTHR31415">
    <property type="entry name" value="OS05G0367900 PROTEIN"/>
    <property type="match status" value="1"/>
</dbReference>